<dbReference type="InterPro" id="IPR036691">
    <property type="entry name" value="Endo/exonu/phosph_ase_sf"/>
</dbReference>
<sequence length="150" mass="16457">MTGVPEWETGVEPTGHSAFFLTLRFFDHVQKAVDSVLEQIPTAEVVILGDSNAHHVDWLGSRTTDHAGRSAYNFVLAYDLSQLVSVPTRVPDIEDHSPSLLDLFLTSPPADYDISVDAPLGSSDHCLVQTSVQPMNTVRSRVSDTRRVAL</sequence>
<dbReference type="InterPro" id="IPR005135">
    <property type="entry name" value="Endo/exonuclease/phosphatase"/>
</dbReference>
<dbReference type="Pfam" id="PF14529">
    <property type="entry name" value="Exo_endo_phos_2"/>
    <property type="match status" value="1"/>
</dbReference>
<dbReference type="SUPFAM" id="SSF56219">
    <property type="entry name" value="DNase I-like"/>
    <property type="match status" value="1"/>
</dbReference>
<reference evidence="2" key="1">
    <citation type="submission" date="2022-03" db="EMBL/GenBank/DDBJ databases">
        <authorList>
            <person name="Lindestad O."/>
        </authorList>
    </citation>
    <scope>NUCLEOTIDE SEQUENCE</scope>
</reference>
<dbReference type="EMBL" id="CAKXAJ010026348">
    <property type="protein sequence ID" value="CAH2267193.1"/>
    <property type="molecule type" value="Genomic_DNA"/>
</dbReference>
<dbReference type="OrthoDB" id="10065625at2759"/>
<accession>A0A8S4SKI3</accession>
<keyword evidence="3" id="KW-1185">Reference proteome</keyword>
<proteinExistence type="predicted"/>
<comment type="caution">
    <text evidence="2">The sequence shown here is derived from an EMBL/GenBank/DDBJ whole genome shotgun (WGS) entry which is preliminary data.</text>
</comment>
<dbReference type="GO" id="GO:0003824">
    <property type="term" value="F:catalytic activity"/>
    <property type="evidence" value="ECO:0007669"/>
    <property type="project" value="InterPro"/>
</dbReference>
<dbReference type="Proteomes" id="UP000838756">
    <property type="component" value="Unassembled WGS sequence"/>
</dbReference>
<protein>
    <submittedName>
        <fullName evidence="2">Jg2923 protein</fullName>
    </submittedName>
</protein>
<evidence type="ECO:0000313" key="3">
    <source>
        <dbReference type="Proteomes" id="UP000838756"/>
    </source>
</evidence>
<dbReference type="AlphaFoldDB" id="A0A8S4SKI3"/>
<gene>
    <name evidence="2" type="primary">jg2923</name>
    <name evidence="2" type="ORF">PAEG_LOCUS25760</name>
</gene>
<feature type="domain" description="Endonuclease/exonuclease/phosphatase" evidence="1">
    <location>
        <begin position="28"/>
        <end position="128"/>
    </location>
</feature>
<dbReference type="Gene3D" id="3.60.10.10">
    <property type="entry name" value="Endonuclease/exonuclease/phosphatase"/>
    <property type="match status" value="1"/>
</dbReference>
<organism evidence="2 3">
    <name type="scientific">Pararge aegeria aegeria</name>
    <dbReference type="NCBI Taxonomy" id="348720"/>
    <lineage>
        <taxon>Eukaryota</taxon>
        <taxon>Metazoa</taxon>
        <taxon>Ecdysozoa</taxon>
        <taxon>Arthropoda</taxon>
        <taxon>Hexapoda</taxon>
        <taxon>Insecta</taxon>
        <taxon>Pterygota</taxon>
        <taxon>Neoptera</taxon>
        <taxon>Endopterygota</taxon>
        <taxon>Lepidoptera</taxon>
        <taxon>Glossata</taxon>
        <taxon>Ditrysia</taxon>
        <taxon>Papilionoidea</taxon>
        <taxon>Nymphalidae</taxon>
        <taxon>Satyrinae</taxon>
        <taxon>Satyrini</taxon>
        <taxon>Parargina</taxon>
        <taxon>Pararge</taxon>
    </lineage>
</organism>
<name>A0A8S4SKI3_9NEOP</name>
<evidence type="ECO:0000259" key="1">
    <source>
        <dbReference type="Pfam" id="PF14529"/>
    </source>
</evidence>
<evidence type="ECO:0000313" key="2">
    <source>
        <dbReference type="EMBL" id="CAH2267193.1"/>
    </source>
</evidence>